<feature type="transmembrane region" description="Helical" evidence="2">
    <location>
        <begin position="24"/>
        <end position="42"/>
    </location>
</feature>
<gene>
    <name evidence="4" type="ORF">IFR04_007381</name>
</gene>
<comment type="caution">
    <text evidence="4">The sequence shown here is derived from an EMBL/GenBank/DDBJ whole genome shotgun (WGS) entry which is preliminary data.</text>
</comment>
<proteinExistence type="predicted"/>
<dbReference type="GO" id="GO:0003700">
    <property type="term" value="F:DNA-binding transcription factor activity"/>
    <property type="evidence" value="ECO:0007669"/>
    <property type="project" value="InterPro"/>
</dbReference>
<dbReference type="PANTHER" id="PTHR46910">
    <property type="entry name" value="TRANSCRIPTION FACTOR PDR1"/>
    <property type="match status" value="1"/>
</dbReference>
<evidence type="ECO:0000313" key="5">
    <source>
        <dbReference type="Proteomes" id="UP000664132"/>
    </source>
</evidence>
<organism evidence="4 5">
    <name type="scientific">Cadophora malorum</name>
    <dbReference type="NCBI Taxonomy" id="108018"/>
    <lineage>
        <taxon>Eukaryota</taxon>
        <taxon>Fungi</taxon>
        <taxon>Dikarya</taxon>
        <taxon>Ascomycota</taxon>
        <taxon>Pezizomycotina</taxon>
        <taxon>Leotiomycetes</taxon>
        <taxon>Helotiales</taxon>
        <taxon>Ploettnerulaceae</taxon>
        <taxon>Cadophora</taxon>
    </lineage>
</organism>
<evidence type="ECO:0000313" key="4">
    <source>
        <dbReference type="EMBL" id="KAG4419507.1"/>
    </source>
</evidence>
<dbReference type="Proteomes" id="UP000664132">
    <property type="component" value="Unassembled WGS sequence"/>
</dbReference>
<dbReference type="CDD" id="cd12148">
    <property type="entry name" value="fungal_TF_MHR"/>
    <property type="match status" value="1"/>
</dbReference>
<dbReference type="InterPro" id="IPR007219">
    <property type="entry name" value="XnlR_reg_dom"/>
</dbReference>
<dbReference type="Pfam" id="PF04082">
    <property type="entry name" value="Fungal_trans"/>
    <property type="match status" value="1"/>
</dbReference>
<reference evidence="4" key="1">
    <citation type="submission" date="2021-02" db="EMBL/GenBank/DDBJ databases">
        <title>Genome sequence Cadophora malorum strain M34.</title>
        <authorList>
            <person name="Stefanovic E."/>
            <person name="Vu D."/>
            <person name="Scully C."/>
            <person name="Dijksterhuis J."/>
            <person name="Roader J."/>
            <person name="Houbraken J."/>
        </authorList>
    </citation>
    <scope>NUCLEOTIDE SEQUENCE</scope>
    <source>
        <strain evidence="4">M34</strain>
    </source>
</reference>
<sequence>MTSPSPTRISVIADPYAAKARKRTILGVRIVLTSTLLALMIGRRTDTSPNWLLPLRHEDRHAQYASSSRSPEDGTPTSNHRVEADELVGFSLTKDVREVVLANRDKIANLVNVYFEVVYPIFPLFHRGTLLRKLAERQYLRDPGLLAAVIDGALPPGRWDPAYFTLPTAETFYEAAKDVIPPDLASSRGLNYMRSFALLALFGVQLGKVEIMHQYLGLCHALVALDGLHDEKSWPDNIGRIEMEERRRLFWSIYTLEVYYSIVWGGVIRCRESQSRVAFPSEVDDEFLFEETTSHQHGGNSVRIVSEPVRNPSCWLHGWNFTTEMYRILEHAMDDFHRRREQTVGPFSPSDLFPRDSPSQSFVLEKVMLMHAELPMRFKESSNAVGEMSEDIFGFQAANITTTIQLVRMVLFTAEESTVSQKCTIANELVDGFSKVPVSFLRAISSPLLYHLQA</sequence>
<keyword evidence="2" id="KW-0472">Membrane</keyword>
<dbReference type="AlphaFoldDB" id="A0A8H7THW6"/>
<dbReference type="OrthoDB" id="2123952at2759"/>
<dbReference type="GO" id="GO:0003677">
    <property type="term" value="F:DNA binding"/>
    <property type="evidence" value="ECO:0007669"/>
    <property type="project" value="InterPro"/>
</dbReference>
<evidence type="ECO:0000259" key="3">
    <source>
        <dbReference type="SMART" id="SM00906"/>
    </source>
</evidence>
<keyword evidence="1" id="KW-0539">Nucleus</keyword>
<dbReference type="GO" id="GO:0006351">
    <property type="term" value="P:DNA-templated transcription"/>
    <property type="evidence" value="ECO:0007669"/>
    <property type="project" value="InterPro"/>
</dbReference>
<evidence type="ECO:0000256" key="2">
    <source>
        <dbReference type="SAM" id="Phobius"/>
    </source>
</evidence>
<protein>
    <recommendedName>
        <fullName evidence="3">Xylanolytic transcriptional activator regulatory domain-containing protein</fullName>
    </recommendedName>
</protein>
<name>A0A8H7THW6_9HELO</name>
<dbReference type="EMBL" id="JAFJYH010000104">
    <property type="protein sequence ID" value="KAG4419507.1"/>
    <property type="molecule type" value="Genomic_DNA"/>
</dbReference>
<keyword evidence="2" id="KW-0812">Transmembrane</keyword>
<dbReference type="InterPro" id="IPR050987">
    <property type="entry name" value="AtrR-like"/>
</dbReference>
<keyword evidence="5" id="KW-1185">Reference proteome</keyword>
<feature type="domain" description="Xylanolytic transcriptional activator regulatory" evidence="3">
    <location>
        <begin position="212"/>
        <end position="286"/>
    </location>
</feature>
<accession>A0A8H7THW6</accession>
<dbReference type="PANTHER" id="PTHR46910:SF18">
    <property type="entry name" value="ZN(II)2CYS6 TRANSCRIPTION FACTOR (EUROFUNG)"/>
    <property type="match status" value="1"/>
</dbReference>
<dbReference type="SMART" id="SM00906">
    <property type="entry name" value="Fungal_trans"/>
    <property type="match status" value="1"/>
</dbReference>
<dbReference type="GO" id="GO:0008270">
    <property type="term" value="F:zinc ion binding"/>
    <property type="evidence" value="ECO:0007669"/>
    <property type="project" value="InterPro"/>
</dbReference>
<keyword evidence="2" id="KW-1133">Transmembrane helix</keyword>
<evidence type="ECO:0000256" key="1">
    <source>
        <dbReference type="ARBA" id="ARBA00023242"/>
    </source>
</evidence>